<dbReference type="Pfam" id="PF09850">
    <property type="entry name" value="DotU"/>
    <property type="match status" value="1"/>
</dbReference>
<dbReference type="InterPro" id="IPR017732">
    <property type="entry name" value="T4/T6SS_DotU"/>
</dbReference>
<evidence type="ECO:0000313" key="2">
    <source>
        <dbReference type="EMBL" id="STE87008.1"/>
    </source>
</evidence>
<evidence type="ECO:0000313" key="3">
    <source>
        <dbReference type="Proteomes" id="UP000255460"/>
    </source>
</evidence>
<dbReference type="Gene3D" id="1.25.40.590">
    <property type="entry name" value="Type IV / VI secretion system, DotU"/>
    <property type="match status" value="1"/>
</dbReference>
<feature type="domain" description="Type IV / VI secretion system DotU" evidence="1">
    <location>
        <begin position="7"/>
        <end position="69"/>
    </location>
</feature>
<dbReference type="AlphaFoldDB" id="A0A376KWN5"/>
<reference evidence="2 3" key="1">
    <citation type="submission" date="2018-06" db="EMBL/GenBank/DDBJ databases">
        <authorList>
            <consortium name="Pathogen Informatics"/>
            <person name="Doyle S."/>
        </authorList>
    </citation>
    <scope>NUCLEOTIDE SEQUENCE [LARGE SCALE GENOMIC DNA]</scope>
    <source>
        <strain evidence="2 3">NCTC10418</strain>
    </source>
</reference>
<dbReference type="InterPro" id="IPR038522">
    <property type="entry name" value="T4/T6SS_DotU_sf"/>
</dbReference>
<dbReference type="Proteomes" id="UP000255460">
    <property type="component" value="Unassembled WGS sequence"/>
</dbReference>
<name>A0A376KWN5_ECOLX</name>
<sequence>MRQDIDIDQLMMETWLTVTMLKKGALTPDGTALYNKCVKQVESVREALERAGYDDASVEHITYAQCALLG</sequence>
<accession>A0A376KWN5</accession>
<proteinExistence type="predicted"/>
<evidence type="ECO:0000259" key="1">
    <source>
        <dbReference type="Pfam" id="PF09850"/>
    </source>
</evidence>
<protein>
    <submittedName>
        <fullName evidence="2">DotU family type IV/VI secretion system protein</fullName>
    </submittedName>
</protein>
<organism evidence="2 3">
    <name type="scientific">Escherichia coli</name>
    <dbReference type="NCBI Taxonomy" id="562"/>
    <lineage>
        <taxon>Bacteria</taxon>
        <taxon>Pseudomonadati</taxon>
        <taxon>Pseudomonadota</taxon>
        <taxon>Gammaproteobacteria</taxon>
        <taxon>Enterobacterales</taxon>
        <taxon>Enterobacteriaceae</taxon>
        <taxon>Escherichia</taxon>
    </lineage>
</organism>
<gene>
    <name evidence="2" type="ORF">NCTC10418_04667</name>
</gene>
<dbReference type="EMBL" id="UFZQ01000001">
    <property type="protein sequence ID" value="STE87008.1"/>
    <property type="molecule type" value="Genomic_DNA"/>
</dbReference>